<dbReference type="AlphaFoldDB" id="A0A9J6E8M3"/>
<organism evidence="2 3">
    <name type="scientific">Rhipicephalus microplus</name>
    <name type="common">Cattle tick</name>
    <name type="synonym">Boophilus microplus</name>
    <dbReference type="NCBI Taxonomy" id="6941"/>
    <lineage>
        <taxon>Eukaryota</taxon>
        <taxon>Metazoa</taxon>
        <taxon>Ecdysozoa</taxon>
        <taxon>Arthropoda</taxon>
        <taxon>Chelicerata</taxon>
        <taxon>Arachnida</taxon>
        <taxon>Acari</taxon>
        <taxon>Parasitiformes</taxon>
        <taxon>Ixodida</taxon>
        <taxon>Ixodoidea</taxon>
        <taxon>Ixodidae</taxon>
        <taxon>Rhipicephalinae</taxon>
        <taxon>Rhipicephalus</taxon>
        <taxon>Boophilus</taxon>
    </lineage>
</organism>
<reference evidence="2" key="2">
    <citation type="submission" date="2021-09" db="EMBL/GenBank/DDBJ databases">
        <authorList>
            <person name="Jia N."/>
            <person name="Wang J."/>
            <person name="Shi W."/>
            <person name="Du L."/>
            <person name="Sun Y."/>
            <person name="Zhan W."/>
            <person name="Jiang J."/>
            <person name="Wang Q."/>
            <person name="Zhang B."/>
            <person name="Ji P."/>
            <person name="Sakyi L.B."/>
            <person name="Cui X."/>
            <person name="Yuan T."/>
            <person name="Jiang B."/>
            <person name="Yang W."/>
            <person name="Lam T.T.-Y."/>
            <person name="Chang Q."/>
            <person name="Ding S."/>
            <person name="Wang X."/>
            <person name="Zhu J."/>
            <person name="Ruan X."/>
            <person name="Zhao L."/>
            <person name="Wei J."/>
            <person name="Que T."/>
            <person name="Du C."/>
            <person name="Cheng J."/>
            <person name="Dai P."/>
            <person name="Han X."/>
            <person name="Huang E."/>
            <person name="Gao Y."/>
            <person name="Liu J."/>
            <person name="Shao H."/>
            <person name="Ye R."/>
            <person name="Li L."/>
            <person name="Wei W."/>
            <person name="Wang X."/>
            <person name="Wang C."/>
            <person name="Huo Q."/>
            <person name="Li W."/>
            <person name="Guo W."/>
            <person name="Chen H."/>
            <person name="Chen S."/>
            <person name="Zhou L."/>
            <person name="Zhou L."/>
            <person name="Ni X."/>
            <person name="Tian J."/>
            <person name="Zhou Y."/>
            <person name="Sheng Y."/>
            <person name="Liu T."/>
            <person name="Pan Y."/>
            <person name="Xia L."/>
            <person name="Li J."/>
            <person name="Zhao F."/>
            <person name="Cao W."/>
        </authorList>
    </citation>
    <scope>NUCLEOTIDE SEQUENCE</scope>
    <source>
        <strain evidence="2">Rmic-2018</strain>
        <tissue evidence="2">Larvae</tissue>
    </source>
</reference>
<protein>
    <submittedName>
        <fullName evidence="2">Uncharacterized protein</fullName>
    </submittedName>
</protein>
<dbReference type="EMBL" id="JABSTU010000005">
    <property type="protein sequence ID" value="KAH8030658.1"/>
    <property type="molecule type" value="Genomic_DNA"/>
</dbReference>
<gene>
    <name evidence="2" type="ORF">HPB51_010592</name>
</gene>
<name>A0A9J6E8M3_RHIMP</name>
<evidence type="ECO:0000313" key="3">
    <source>
        <dbReference type="Proteomes" id="UP000821866"/>
    </source>
</evidence>
<comment type="caution">
    <text evidence="2">The sequence shown here is derived from an EMBL/GenBank/DDBJ whole genome shotgun (WGS) entry which is preliminary data.</text>
</comment>
<dbReference type="Proteomes" id="UP000821866">
    <property type="component" value="Chromosome 3"/>
</dbReference>
<accession>A0A9J6E8M3</accession>
<feature type="compositionally biased region" description="Basic residues" evidence="1">
    <location>
        <begin position="139"/>
        <end position="165"/>
    </location>
</feature>
<sequence length="293" mass="31369">MELASDVAMVHSGLPNVVRDKVEDAVKTSTPPRAEVKQRSARKREERATEAKPSESTQAVVGPSSVALEISAAASGRTSGVNKRRSKKHTTSKTPASAAVETSSGAPLASTKDVEPESTRATSPDNVDRVFDEAVAVHGHTHHRRQRRSKSKKHVKKGDGKRHSRNTKEDVAVASATVMTGGELLPVSTTDNYGYGGPFKVEGSDAVSTPFKKPSLVSAPSQPFYALPPTADVTLTGTDTALLPGGQRHAPRLSTVINGDDVTVHLDLTSRDRAAMFWPFGRRGKKKRQPEQP</sequence>
<feature type="region of interest" description="Disordered" evidence="1">
    <location>
        <begin position="1"/>
        <end position="169"/>
    </location>
</feature>
<evidence type="ECO:0000256" key="1">
    <source>
        <dbReference type="SAM" id="MobiDB-lite"/>
    </source>
</evidence>
<keyword evidence="3" id="KW-1185">Reference proteome</keyword>
<proteinExistence type="predicted"/>
<feature type="compositionally biased region" description="Basic residues" evidence="1">
    <location>
        <begin position="82"/>
        <end position="91"/>
    </location>
</feature>
<feature type="compositionally biased region" description="Basic and acidic residues" evidence="1">
    <location>
        <begin position="34"/>
        <end position="53"/>
    </location>
</feature>
<reference evidence="2" key="1">
    <citation type="journal article" date="2020" name="Cell">
        <title>Large-Scale Comparative Analyses of Tick Genomes Elucidate Their Genetic Diversity and Vector Capacities.</title>
        <authorList>
            <consortium name="Tick Genome and Microbiome Consortium (TIGMIC)"/>
            <person name="Jia N."/>
            <person name="Wang J."/>
            <person name="Shi W."/>
            <person name="Du L."/>
            <person name="Sun Y."/>
            <person name="Zhan W."/>
            <person name="Jiang J.F."/>
            <person name="Wang Q."/>
            <person name="Zhang B."/>
            <person name="Ji P."/>
            <person name="Bell-Sakyi L."/>
            <person name="Cui X.M."/>
            <person name="Yuan T.T."/>
            <person name="Jiang B.G."/>
            <person name="Yang W.F."/>
            <person name="Lam T.T."/>
            <person name="Chang Q.C."/>
            <person name="Ding S.J."/>
            <person name="Wang X.J."/>
            <person name="Zhu J.G."/>
            <person name="Ruan X.D."/>
            <person name="Zhao L."/>
            <person name="Wei J.T."/>
            <person name="Ye R.Z."/>
            <person name="Que T.C."/>
            <person name="Du C.H."/>
            <person name="Zhou Y.H."/>
            <person name="Cheng J.X."/>
            <person name="Dai P.F."/>
            <person name="Guo W.B."/>
            <person name="Han X.H."/>
            <person name="Huang E.J."/>
            <person name="Li L.F."/>
            <person name="Wei W."/>
            <person name="Gao Y.C."/>
            <person name="Liu J.Z."/>
            <person name="Shao H.Z."/>
            <person name="Wang X."/>
            <person name="Wang C.C."/>
            <person name="Yang T.C."/>
            <person name="Huo Q.B."/>
            <person name="Li W."/>
            <person name="Chen H.Y."/>
            <person name="Chen S.E."/>
            <person name="Zhou L.G."/>
            <person name="Ni X.B."/>
            <person name="Tian J.H."/>
            <person name="Sheng Y."/>
            <person name="Liu T."/>
            <person name="Pan Y.S."/>
            <person name="Xia L.Y."/>
            <person name="Li J."/>
            <person name="Zhao F."/>
            <person name="Cao W.C."/>
        </authorList>
    </citation>
    <scope>NUCLEOTIDE SEQUENCE</scope>
    <source>
        <strain evidence="2">Rmic-2018</strain>
    </source>
</reference>
<evidence type="ECO:0000313" key="2">
    <source>
        <dbReference type="EMBL" id="KAH8030658.1"/>
    </source>
</evidence>